<comment type="similarity">
    <text evidence="1">Belongs to the gamma-glutamyltransferase family.</text>
</comment>
<dbReference type="PRINTS" id="PR01210">
    <property type="entry name" value="GGTRANSPTASE"/>
</dbReference>
<dbReference type="SUPFAM" id="SSF56235">
    <property type="entry name" value="N-terminal nucleophile aminohydrolases (Ntn hydrolases)"/>
    <property type="match status" value="2"/>
</dbReference>
<evidence type="ECO:0000256" key="3">
    <source>
        <dbReference type="RuleBase" id="RU368068"/>
    </source>
</evidence>
<dbReference type="UniPathway" id="UPA00204"/>
<keyword evidence="3" id="KW-0378">Hydrolase</keyword>
<comment type="catalytic activity">
    <reaction evidence="3">
        <text>an S-substituted glutathione + H2O = an S-substituted L-cysteinylglycine + L-glutamate</text>
        <dbReference type="Rhea" id="RHEA:59468"/>
        <dbReference type="ChEBI" id="CHEBI:15377"/>
        <dbReference type="ChEBI" id="CHEBI:29985"/>
        <dbReference type="ChEBI" id="CHEBI:90779"/>
        <dbReference type="ChEBI" id="CHEBI:143103"/>
        <dbReference type="EC" id="3.4.19.13"/>
    </reaction>
</comment>
<dbReference type="InterPro" id="IPR043137">
    <property type="entry name" value="GGT_ssub_C"/>
</dbReference>
<dbReference type="EC" id="2.3.2.2" evidence="3"/>
<keyword evidence="3" id="KW-0808">Transferase</keyword>
<comment type="function">
    <text evidence="3">Cleaves the gamma-glutamyl peptide bond of glutathione and glutathione conjugates.</text>
</comment>
<comment type="pathway">
    <text evidence="3">Sulfur metabolism; glutathione metabolism.</text>
</comment>
<feature type="transmembrane region" description="Helical" evidence="3">
    <location>
        <begin position="235"/>
        <end position="257"/>
    </location>
</feature>
<proteinExistence type="inferred from homology"/>
<dbReference type="Ensembl" id="ENSCLMT00005028382.1">
    <property type="protein sequence ID" value="ENSCLMP00005027205.1"/>
    <property type="gene ID" value="ENSCLMG00005013266.1"/>
</dbReference>
<protein>
    <recommendedName>
        <fullName evidence="3">Glutathione hydrolase</fullName>
        <ecNumber evidence="3">2.3.2.2</ecNumber>
        <ecNumber evidence="3">3.4.19.13</ecNumber>
    </recommendedName>
    <alternativeName>
        <fullName evidence="3">Gamma-glutamyltransferase</fullName>
    </alternativeName>
    <alternativeName>
        <fullName evidence="3">Gamma-glutamyltranspeptidase</fullName>
    </alternativeName>
</protein>
<dbReference type="AlphaFoldDB" id="A0A8C2ZGX0"/>
<keyword evidence="5" id="KW-1185">Reference proteome</keyword>
<dbReference type="InterPro" id="IPR000101">
    <property type="entry name" value="GGT_peptidase"/>
</dbReference>
<feature type="binding site" evidence="2">
    <location>
        <begin position="420"/>
        <end position="421"/>
    </location>
    <ligand>
        <name>L-glutamate</name>
        <dbReference type="ChEBI" id="CHEBI:29985"/>
    </ligand>
</feature>
<keyword evidence="3" id="KW-1133">Transmembrane helix</keyword>
<keyword evidence="3" id="KW-0472">Membrane</keyword>
<dbReference type="GO" id="GO:0005886">
    <property type="term" value="C:plasma membrane"/>
    <property type="evidence" value="ECO:0007669"/>
    <property type="project" value="TreeGrafter"/>
</dbReference>
<evidence type="ECO:0000256" key="2">
    <source>
        <dbReference type="PIRSR" id="PIRSR600101-2"/>
    </source>
</evidence>
<dbReference type="EC" id="3.4.19.13" evidence="3"/>
<feature type="binding site" evidence="2">
    <location>
        <position position="393"/>
    </location>
    <ligand>
        <name>L-glutamate</name>
        <dbReference type="ChEBI" id="CHEBI:29985"/>
    </ligand>
</feature>
<reference evidence="4" key="1">
    <citation type="submission" date="2025-08" db="UniProtKB">
        <authorList>
            <consortium name="Ensembl"/>
        </authorList>
    </citation>
    <scope>IDENTIFICATION</scope>
</reference>
<comment type="catalytic activity">
    <reaction evidence="3">
        <text>glutathione + H2O = L-cysteinylglycine + L-glutamate</text>
        <dbReference type="Rhea" id="RHEA:28807"/>
        <dbReference type="ChEBI" id="CHEBI:15377"/>
        <dbReference type="ChEBI" id="CHEBI:29985"/>
        <dbReference type="ChEBI" id="CHEBI:57925"/>
        <dbReference type="ChEBI" id="CHEBI:61694"/>
        <dbReference type="EC" id="3.4.19.13"/>
    </reaction>
</comment>
<evidence type="ECO:0000256" key="1">
    <source>
        <dbReference type="ARBA" id="ARBA00009381"/>
    </source>
</evidence>
<dbReference type="Pfam" id="PF01019">
    <property type="entry name" value="G_glu_transpept"/>
    <property type="match status" value="2"/>
</dbReference>
<reference evidence="4" key="2">
    <citation type="submission" date="2025-09" db="UniProtKB">
        <authorList>
            <consortium name="Ensembl"/>
        </authorList>
    </citation>
    <scope>IDENTIFICATION</scope>
</reference>
<feature type="transmembrane region" description="Helical" evidence="3">
    <location>
        <begin position="84"/>
        <end position="107"/>
    </location>
</feature>
<sequence length="571" mass="61608">LVTPFSARTALAKESSTTPSTSNSRGIVTSATEAPAVKRQMLSVKNNPPCIFGYCFVAAAADLRHLQKDGPLTQQGRSRQDSVIHVYAACLTFAIAVTIALILHIYLGVRVVFAEGVVGSDHERCTALGQTVLRDGGSSVDAAIAAALCLGVVHPHVSGVGGGGVMLVHDIHGNKTTVINFQGTSPKALTEEMLQNAGLQVGVPGLLRGLHRAHSLYGRASTTVRTLNNRLGKRVCVLVTSSIFFVLSGLFFLDFIIQVPPPPCAGAALISVLNLLEELQLNGNNNTQNQTHHWIFSVDGLAQQLTNPYARYNVLSARSKSMSQADVLRQRINSSHASPHEYPSNVRPELMAGQVVVVGTDELIVSIASSLSALFGSRIITGSGVILNSLILDFSWPNKTPGQRLTNQNNRVQPGKRPQTSLMPTIVVPARHKCGIYVALSCSGVRKTFRILTFQVLISVMNFHKENHESLSLRRLPPECQPNGRLVERKLILAFSDITVSPPLPPPPILIISYFPNSPSSAELPEESPRFEKGCDVTRVKTKSVVQGILRNRDTITAITPLLSDSSLQFS</sequence>
<comment type="subcellular location">
    <subcellularLocation>
        <location evidence="3">Membrane</location>
        <topology evidence="3">Single-pass type II membrane protein</topology>
    </subcellularLocation>
</comment>
<dbReference type="GO" id="GO:0036374">
    <property type="term" value="F:glutathione hydrolase activity"/>
    <property type="evidence" value="ECO:0007669"/>
    <property type="project" value="UniProtKB-UniRule"/>
</dbReference>
<evidence type="ECO:0000313" key="5">
    <source>
        <dbReference type="Proteomes" id="UP000694565"/>
    </source>
</evidence>
<dbReference type="PANTHER" id="PTHR11686:SF54">
    <property type="entry name" value="GLUTATHIONE HYDROLASE 7"/>
    <property type="match status" value="1"/>
</dbReference>
<dbReference type="GO" id="GO:0103068">
    <property type="term" value="F:leukotriene C4 gamma-glutamyl transferase activity"/>
    <property type="evidence" value="ECO:0007669"/>
    <property type="project" value="UniProtKB-EC"/>
</dbReference>
<organism evidence="4 5">
    <name type="scientific">Cyclopterus lumpus</name>
    <name type="common">Lumpsucker</name>
    <dbReference type="NCBI Taxonomy" id="8103"/>
    <lineage>
        <taxon>Eukaryota</taxon>
        <taxon>Metazoa</taxon>
        <taxon>Chordata</taxon>
        <taxon>Craniata</taxon>
        <taxon>Vertebrata</taxon>
        <taxon>Euteleostomi</taxon>
        <taxon>Actinopterygii</taxon>
        <taxon>Neopterygii</taxon>
        <taxon>Teleostei</taxon>
        <taxon>Neoteleostei</taxon>
        <taxon>Acanthomorphata</taxon>
        <taxon>Eupercaria</taxon>
        <taxon>Perciformes</taxon>
        <taxon>Cottioidei</taxon>
        <taxon>Cottales</taxon>
        <taxon>Cyclopteridae</taxon>
        <taxon>Cyclopterus</taxon>
    </lineage>
</organism>
<evidence type="ECO:0000313" key="4">
    <source>
        <dbReference type="Ensembl" id="ENSCLMP00005027205.1"/>
    </source>
</evidence>
<keyword evidence="3" id="KW-0812">Transmembrane</keyword>
<comment type="caution">
    <text evidence="3">Lacks conserved residue(s) required for the propagation of feature annotation.</text>
</comment>
<dbReference type="GO" id="GO:0006751">
    <property type="term" value="P:glutathione catabolic process"/>
    <property type="evidence" value="ECO:0007669"/>
    <property type="project" value="UniProtKB-UniRule"/>
</dbReference>
<accession>A0A8C2ZGX0</accession>
<comment type="catalytic activity">
    <reaction evidence="3">
        <text>an N-terminal (5-L-glutamyl)-[peptide] + an alpha-amino acid = 5-L-glutamyl amino acid + an N-terminal L-alpha-aminoacyl-[peptide]</text>
        <dbReference type="Rhea" id="RHEA:23904"/>
        <dbReference type="Rhea" id="RHEA-COMP:9780"/>
        <dbReference type="Rhea" id="RHEA-COMP:9795"/>
        <dbReference type="ChEBI" id="CHEBI:77644"/>
        <dbReference type="ChEBI" id="CHEBI:78597"/>
        <dbReference type="ChEBI" id="CHEBI:78599"/>
        <dbReference type="ChEBI" id="CHEBI:78608"/>
        <dbReference type="EC" id="2.3.2.2"/>
    </reaction>
</comment>
<dbReference type="Gene3D" id="3.60.20.40">
    <property type="match status" value="1"/>
</dbReference>
<keyword evidence="3" id="KW-0012">Acyltransferase</keyword>
<dbReference type="Proteomes" id="UP000694565">
    <property type="component" value="Unplaced"/>
</dbReference>
<dbReference type="InterPro" id="IPR029055">
    <property type="entry name" value="Ntn_hydrolases_N"/>
</dbReference>
<name>A0A8C2ZGX0_CYCLU</name>
<dbReference type="GeneTree" id="ENSGT00940000156917"/>
<dbReference type="PANTHER" id="PTHR11686">
    <property type="entry name" value="GAMMA GLUTAMYL TRANSPEPTIDASE"/>
    <property type="match status" value="1"/>
</dbReference>